<dbReference type="EMBL" id="AP014862">
    <property type="protein sequence ID" value="BAU77345.1"/>
    <property type="molecule type" value="Genomic_DNA"/>
</dbReference>
<dbReference type="CDD" id="cd04332">
    <property type="entry name" value="YbaK_like"/>
    <property type="match status" value="1"/>
</dbReference>
<dbReference type="Pfam" id="PF04073">
    <property type="entry name" value="tRNA_edit"/>
    <property type="match status" value="1"/>
</dbReference>
<proteinExistence type="predicted"/>
<keyword evidence="3" id="KW-1185">Reference proteome</keyword>
<dbReference type="RefSeq" id="WP_003457934.1">
    <property type="nucleotide sequence ID" value="NZ_AJMR01000232.1"/>
</dbReference>
<dbReference type="InterPro" id="IPR007214">
    <property type="entry name" value="YbaK/aa-tRNA-synth-assoc-dom"/>
</dbReference>
<dbReference type="InterPro" id="IPR036754">
    <property type="entry name" value="YbaK/aa-tRNA-synt-asso_dom_sf"/>
</dbReference>
<name>A0AAD1C5P8_METFU</name>
<feature type="domain" description="YbaK/aminoacyl-tRNA synthetase-associated" evidence="1">
    <location>
        <begin position="23"/>
        <end position="143"/>
    </location>
</feature>
<dbReference type="Gene3D" id="3.90.960.10">
    <property type="entry name" value="YbaK/aminoacyl-tRNA synthetase-associated domain"/>
    <property type="match status" value="1"/>
</dbReference>
<evidence type="ECO:0000313" key="3">
    <source>
        <dbReference type="Proteomes" id="UP000218554"/>
    </source>
</evidence>
<sequence>MRMAATLQHSLERAHARFDLVPHPHSSSSLETARVAHVPAERLAKPVILDDRHGHFLMAVLPASRHLDMGKVRKDARIWQLTHEADLARLFRDCEPGALPALGEAYGMTMLVDPQLTRQRDIYLEAGDHESLVHMPMDEYLRLVPNAEVCEISH</sequence>
<organism evidence="2 3">
    <name type="scientific">Metapseudomonas furukawaii</name>
    <name type="common">Pseudomonas furukawaii</name>
    <dbReference type="NCBI Taxonomy" id="1149133"/>
    <lineage>
        <taxon>Bacteria</taxon>
        <taxon>Pseudomonadati</taxon>
        <taxon>Pseudomonadota</taxon>
        <taxon>Gammaproteobacteria</taxon>
        <taxon>Pseudomonadales</taxon>
        <taxon>Pseudomonadaceae</taxon>
        <taxon>Metapseudomonas</taxon>
    </lineage>
</organism>
<reference evidence="2 3" key="2">
    <citation type="journal article" date="2017" name="Int. J. Syst. Evol. Microbiol.">
        <title>Pseudomonas furukawaii sp. nov., a polychlorinated biphenyl-degrading bacterium isolated from biphenyl-contaminated soil in Japan.</title>
        <authorList>
            <person name="Kimura N."/>
            <person name="Watanabe T."/>
            <person name="Suenaga H."/>
            <person name="Fujihara H."/>
            <person name="Futagami T."/>
            <person name="Goto M."/>
            <person name="Hanada S."/>
            <person name="Hirose J."/>
        </authorList>
    </citation>
    <scope>NUCLEOTIDE SEQUENCE [LARGE SCALE GENOMIC DNA]</scope>
    <source>
        <strain evidence="3">DSM 10086 / NBRC 110670 / KF707</strain>
    </source>
</reference>
<dbReference type="Proteomes" id="UP000218554">
    <property type="component" value="Chromosome"/>
</dbReference>
<evidence type="ECO:0000313" key="2">
    <source>
        <dbReference type="EMBL" id="BAU77345.1"/>
    </source>
</evidence>
<dbReference type="SUPFAM" id="SSF55826">
    <property type="entry name" value="YbaK/ProRS associated domain"/>
    <property type="match status" value="1"/>
</dbReference>
<protein>
    <recommendedName>
        <fullName evidence="1">YbaK/aminoacyl-tRNA synthetase-associated domain-containing protein</fullName>
    </recommendedName>
</protein>
<reference evidence="3" key="1">
    <citation type="submission" date="2015-05" db="EMBL/GenBank/DDBJ databases">
        <title>Draft genome sequencing of a biphenyl-degrading bacterium, Pseudomonas balearica KF707 (=NBRC110670).</title>
        <authorList>
            <person name="Kimura N."/>
            <person name="Hirose J."/>
            <person name="Watanabe T."/>
            <person name="Suenaga H."/>
            <person name="Fujihara H."/>
            <person name="Noguchi M."/>
            <person name="Hashimoto M."/>
            <person name="Shimodaira J."/>
            <person name="Tsuchikane K."/>
            <person name="Hosoyama A."/>
            <person name="Yamazoe A."/>
            <person name="Fujita N."/>
            <person name="Furukawa K."/>
        </authorList>
    </citation>
    <scope>NUCLEOTIDE SEQUENCE [LARGE SCALE GENOMIC DNA]</scope>
    <source>
        <strain evidence="3">DSM 10086 / NBRC 110670 / KF707</strain>
    </source>
</reference>
<dbReference type="GO" id="GO:0002161">
    <property type="term" value="F:aminoacyl-tRNA deacylase activity"/>
    <property type="evidence" value="ECO:0007669"/>
    <property type="project" value="InterPro"/>
</dbReference>
<dbReference type="AlphaFoldDB" id="A0AAD1C5P8"/>
<dbReference type="KEGG" id="pfuw:KF707C_56570"/>
<evidence type="ECO:0000259" key="1">
    <source>
        <dbReference type="Pfam" id="PF04073"/>
    </source>
</evidence>
<gene>
    <name evidence="2" type="ORF">KF707C_56570</name>
</gene>
<accession>A0AAD1C5P8</accession>